<dbReference type="SMART" id="SM00363">
    <property type="entry name" value="S4"/>
    <property type="match status" value="1"/>
</dbReference>
<protein>
    <recommendedName>
        <fullName evidence="6">Pseudouridine synthase</fullName>
        <ecNumber evidence="6">5.4.99.-</ecNumber>
    </recommendedName>
</protein>
<dbReference type="PROSITE" id="PS01129">
    <property type="entry name" value="PSI_RLU"/>
    <property type="match status" value="1"/>
</dbReference>
<evidence type="ECO:0000256" key="7">
    <source>
        <dbReference type="SAM" id="MobiDB-lite"/>
    </source>
</evidence>
<dbReference type="Gene3D" id="3.10.290.10">
    <property type="entry name" value="RNA-binding S4 domain"/>
    <property type="match status" value="1"/>
</dbReference>
<evidence type="ECO:0000313" key="10">
    <source>
        <dbReference type="Proteomes" id="UP000662873"/>
    </source>
</evidence>
<sequence length="307" mass="33567">MTDEQPTWVGTADAEDRLDRFLAAAFPTMSRAKVQEWIAVGCPRVDGKLAKAGRKLRPGAVVEIFGPPPAPEAPNIAPAKIPIEVLYEDEHLLVVEKPRGLATHPARSLKAPSLVNALLARGQPLSEGTGFYRPGIVHRLDKDTSGLIVVAKDDRSHSSLARQFERKTAERRYLAVLSGDLSRDRLLVDAPIGRDPSDRRKMAATSRGKPARTHFKRIRLTERGVLVGARLETGRTHQIRVHALLAGHPVLGDPVYGDRRGFPGPLQLHAAFLSFDHPETGERATFTAPPPADMEADAKDIDALDPF</sequence>
<dbReference type="Pfam" id="PF01479">
    <property type="entry name" value="S4"/>
    <property type="match status" value="1"/>
</dbReference>
<dbReference type="GO" id="GO:0003723">
    <property type="term" value="F:RNA binding"/>
    <property type="evidence" value="ECO:0007669"/>
    <property type="project" value="UniProtKB-KW"/>
</dbReference>
<feature type="region of interest" description="Disordered" evidence="7">
    <location>
        <begin position="284"/>
        <end position="307"/>
    </location>
</feature>
<dbReference type="NCBIfam" id="TIGR00005">
    <property type="entry name" value="rluA_subfam"/>
    <property type="match status" value="1"/>
</dbReference>
<dbReference type="AlphaFoldDB" id="A0A809S5T5"/>
<dbReference type="SUPFAM" id="SSF55174">
    <property type="entry name" value="Alpha-L RNA-binding motif"/>
    <property type="match status" value="1"/>
</dbReference>
<dbReference type="InterPro" id="IPR020103">
    <property type="entry name" value="PsdUridine_synth_cat_dom_sf"/>
</dbReference>
<dbReference type="CDD" id="cd02869">
    <property type="entry name" value="PseudoU_synth_RluA_like"/>
    <property type="match status" value="1"/>
</dbReference>
<feature type="active site" evidence="4">
    <location>
        <position position="141"/>
    </location>
</feature>
<comment type="similarity">
    <text evidence="2 6">Belongs to the pseudouridine synthase RluA family.</text>
</comment>
<evidence type="ECO:0000256" key="6">
    <source>
        <dbReference type="RuleBase" id="RU362028"/>
    </source>
</evidence>
<evidence type="ECO:0000259" key="8">
    <source>
        <dbReference type="SMART" id="SM00363"/>
    </source>
</evidence>
<evidence type="ECO:0000256" key="2">
    <source>
        <dbReference type="ARBA" id="ARBA00010876"/>
    </source>
</evidence>
<dbReference type="EC" id="5.4.99.-" evidence="6"/>
<dbReference type="InterPro" id="IPR006225">
    <property type="entry name" value="PsdUridine_synth_RluC/D"/>
</dbReference>
<name>A0A809S5T5_9BACT</name>
<dbReference type="SUPFAM" id="SSF55120">
    <property type="entry name" value="Pseudouridine synthase"/>
    <property type="match status" value="1"/>
</dbReference>
<dbReference type="EMBL" id="AP021858">
    <property type="protein sequence ID" value="BBO24326.1"/>
    <property type="molecule type" value="Genomic_DNA"/>
</dbReference>
<accession>A0A809S5T5</accession>
<evidence type="ECO:0000256" key="5">
    <source>
        <dbReference type="PROSITE-ProRule" id="PRU00182"/>
    </source>
</evidence>
<dbReference type="PANTHER" id="PTHR21600">
    <property type="entry name" value="MITOCHONDRIAL RNA PSEUDOURIDINE SYNTHASE"/>
    <property type="match status" value="1"/>
</dbReference>
<keyword evidence="5" id="KW-0694">RNA-binding</keyword>
<dbReference type="Pfam" id="PF00849">
    <property type="entry name" value="PseudoU_synth_2"/>
    <property type="match status" value="1"/>
</dbReference>
<comment type="function">
    <text evidence="6">Responsible for synthesis of pseudouridine from uracil.</text>
</comment>
<dbReference type="InterPro" id="IPR006224">
    <property type="entry name" value="PsdUridine_synth_RluA-like_CS"/>
</dbReference>
<dbReference type="InterPro" id="IPR036986">
    <property type="entry name" value="S4_RNA-bd_sf"/>
</dbReference>
<dbReference type="InterPro" id="IPR006145">
    <property type="entry name" value="PsdUridine_synth_RsuA/RluA"/>
</dbReference>
<dbReference type="InterPro" id="IPR002942">
    <property type="entry name" value="S4_RNA-bd"/>
</dbReference>
<dbReference type="GO" id="GO:0120159">
    <property type="term" value="F:rRNA pseudouridine synthase activity"/>
    <property type="evidence" value="ECO:0007669"/>
    <property type="project" value="UniProtKB-ARBA"/>
</dbReference>
<gene>
    <name evidence="9" type="ORF">NPRO_19210</name>
</gene>
<evidence type="ECO:0000256" key="3">
    <source>
        <dbReference type="ARBA" id="ARBA00023235"/>
    </source>
</evidence>
<dbReference type="GO" id="GO:0000455">
    <property type="term" value="P:enzyme-directed rRNA pseudouridine synthesis"/>
    <property type="evidence" value="ECO:0007669"/>
    <property type="project" value="UniProtKB-ARBA"/>
</dbReference>
<dbReference type="InterPro" id="IPR050188">
    <property type="entry name" value="RluA_PseudoU_synthase"/>
</dbReference>
<evidence type="ECO:0000256" key="4">
    <source>
        <dbReference type="PIRSR" id="PIRSR606225-1"/>
    </source>
</evidence>
<comment type="catalytic activity">
    <reaction evidence="1 6">
        <text>a uridine in RNA = a pseudouridine in RNA</text>
        <dbReference type="Rhea" id="RHEA:48348"/>
        <dbReference type="Rhea" id="RHEA-COMP:12068"/>
        <dbReference type="Rhea" id="RHEA-COMP:12069"/>
        <dbReference type="ChEBI" id="CHEBI:65314"/>
        <dbReference type="ChEBI" id="CHEBI:65315"/>
    </reaction>
</comment>
<reference evidence="9" key="1">
    <citation type="journal article" name="DNA Res.">
        <title>The physiological potential of anammox bacteria as revealed by their core genome structure.</title>
        <authorList>
            <person name="Okubo T."/>
            <person name="Toyoda A."/>
            <person name="Fukuhara K."/>
            <person name="Uchiyama I."/>
            <person name="Harigaya Y."/>
            <person name="Kuroiwa M."/>
            <person name="Suzuki T."/>
            <person name="Murakami Y."/>
            <person name="Suwa Y."/>
            <person name="Takami H."/>
        </authorList>
    </citation>
    <scope>NUCLEOTIDE SEQUENCE</scope>
    <source>
        <strain evidence="9">317325-2</strain>
    </source>
</reference>
<dbReference type="CDD" id="cd00165">
    <property type="entry name" value="S4"/>
    <property type="match status" value="1"/>
</dbReference>
<organism evidence="9 10">
    <name type="scientific">Candidatus Nitrosymbiomonas proteolyticus</name>
    <dbReference type="NCBI Taxonomy" id="2608984"/>
    <lineage>
        <taxon>Bacteria</taxon>
        <taxon>Bacillati</taxon>
        <taxon>Armatimonadota</taxon>
        <taxon>Armatimonadota incertae sedis</taxon>
        <taxon>Candidatus Nitrosymbiomonas</taxon>
    </lineage>
</organism>
<feature type="compositionally biased region" description="Basic and acidic residues" evidence="7">
    <location>
        <begin position="296"/>
        <end position="307"/>
    </location>
</feature>
<evidence type="ECO:0000313" key="9">
    <source>
        <dbReference type="EMBL" id="BBO24326.1"/>
    </source>
</evidence>
<feature type="domain" description="RNA-binding S4" evidence="8">
    <location>
        <begin position="16"/>
        <end position="82"/>
    </location>
</feature>
<dbReference type="PANTHER" id="PTHR21600:SF44">
    <property type="entry name" value="RIBOSOMAL LARGE SUBUNIT PSEUDOURIDINE SYNTHASE D"/>
    <property type="match status" value="1"/>
</dbReference>
<dbReference type="PROSITE" id="PS50889">
    <property type="entry name" value="S4"/>
    <property type="match status" value="1"/>
</dbReference>
<dbReference type="Gene3D" id="3.30.2350.10">
    <property type="entry name" value="Pseudouridine synthase"/>
    <property type="match status" value="1"/>
</dbReference>
<dbReference type="Proteomes" id="UP000662873">
    <property type="component" value="Chromosome"/>
</dbReference>
<feature type="region of interest" description="Disordered" evidence="7">
    <location>
        <begin position="192"/>
        <end position="211"/>
    </location>
</feature>
<dbReference type="KEGG" id="npy:NPRO_19210"/>
<proteinExistence type="inferred from homology"/>
<keyword evidence="3 6" id="KW-0413">Isomerase</keyword>
<evidence type="ECO:0000256" key="1">
    <source>
        <dbReference type="ARBA" id="ARBA00000073"/>
    </source>
</evidence>